<gene>
    <name evidence="2" type="ORF">GKZ89_01270</name>
</gene>
<evidence type="ECO:0000256" key="1">
    <source>
        <dbReference type="SAM" id="MobiDB-lite"/>
    </source>
</evidence>
<keyword evidence="3" id="KW-1185">Reference proteome</keyword>
<proteinExistence type="predicted"/>
<comment type="caution">
    <text evidence="2">The sequence shown here is derived from an EMBL/GenBank/DDBJ whole genome shotgun (WGS) entry which is preliminary data.</text>
</comment>
<name>A0A7X2V344_9BACI</name>
<evidence type="ECO:0000313" key="2">
    <source>
        <dbReference type="EMBL" id="MTH52020.1"/>
    </source>
</evidence>
<evidence type="ECO:0000313" key="3">
    <source>
        <dbReference type="Proteomes" id="UP000434639"/>
    </source>
</evidence>
<protein>
    <submittedName>
        <fullName evidence="2">Uncharacterized protein</fullName>
    </submittedName>
</protein>
<organism evidence="2 3">
    <name type="scientific">Metabacillus mangrovi</name>
    <dbReference type="NCBI Taxonomy" id="1491830"/>
    <lineage>
        <taxon>Bacteria</taxon>
        <taxon>Bacillati</taxon>
        <taxon>Bacillota</taxon>
        <taxon>Bacilli</taxon>
        <taxon>Bacillales</taxon>
        <taxon>Bacillaceae</taxon>
        <taxon>Metabacillus</taxon>
    </lineage>
</organism>
<dbReference type="OrthoDB" id="2629010at2"/>
<dbReference type="Proteomes" id="UP000434639">
    <property type="component" value="Unassembled WGS sequence"/>
</dbReference>
<dbReference type="EMBL" id="WMIB01000001">
    <property type="protein sequence ID" value="MTH52020.1"/>
    <property type="molecule type" value="Genomic_DNA"/>
</dbReference>
<sequence length="228" mass="26451">MASKYPKYKMGEVVVIVLYGTVGTVTNVYKLNQSFLYEVNHGDVLFFESALSLYKDYEGKIFEIERIEVEYQFAIGDLVHVNGYGTDLFKIVGLRTEIWRYLEDGWEDMVYELMRVADGEWLEAAEEEMTLVMSNNEAEKSLHQIMLMLNKEGAEGEAQEEAKGKSTGSQPAYSLGKHESKRDPGQLINDLLDIYNDYRMLYLQFGDQEYKEMMDMVMDSLKRFRPDL</sequence>
<dbReference type="RefSeq" id="WP_155110569.1">
    <property type="nucleotide sequence ID" value="NZ_WMIB01000001.1"/>
</dbReference>
<dbReference type="AlphaFoldDB" id="A0A7X2V344"/>
<feature type="region of interest" description="Disordered" evidence="1">
    <location>
        <begin position="156"/>
        <end position="181"/>
    </location>
</feature>
<reference evidence="2 3" key="1">
    <citation type="journal article" date="2017" name="Int. J. Syst. Evol. Microbiol.">
        <title>Bacillus mangrovi sp. nov., isolated from a sediment sample from a mangrove forest.</title>
        <authorList>
            <person name="Gupta V."/>
            <person name="Singh P.K."/>
            <person name="Korpole S."/>
            <person name="Tanuku N.R.S."/>
            <person name="Pinnaka A.K."/>
        </authorList>
    </citation>
    <scope>NUCLEOTIDE SEQUENCE [LARGE SCALE GENOMIC DNA]</scope>
    <source>
        <strain evidence="2 3">KCTC 33872</strain>
    </source>
</reference>
<accession>A0A7X2V344</accession>